<gene>
    <name evidence="3" type="ORF">AKJ09_00432</name>
</gene>
<organism evidence="3 4">
    <name type="scientific">Labilithrix luteola</name>
    <dbReference type="NCBI Taxonomy" id="1391654"/>
    <lineage>
        <taxon>Bacteria</taxon>
        <taxon>Pseudomonadati</taxon>
        <taxon>Myxococcota</taxon>
        <taxon>Polyangia</taxon>
        <taxon>Polyangiales</taxon>
        <taxon>Labilitrichaceae</taxon>
        <taxon>Labilithrix</taxon>
    </lineage>
</organism>
<dbReference type="AlphaFoldDB" id="A0A0K1PJQ3"/>
<evidence type="ECO:0000256" key="1">
    <source>
        <dbReference type="ARBA" id="ARBA00022729"/>
    </source>
</evidence>
<protein>
    <submittedName>
        <fullName evidence="3">Putative secreted sialidase</fullName>
    </submittedName>
</protein>
<dbReference type="STRING" id="1391654.AKJ09_00432"/>
<dbReference type="RefSeq" id="WP_169927175.1">
    <property type="nucleotide sequence ID" value="NZ_CP012333.1"/>
</dbReference>
<dbReference type="KEGG" id="llu:AKJ09_00432"/>
<dbReference type="Pfam" id="PF13205">
    <property type="entry name" value="Big_5"/>
    <property type="match status" value="1"/>
</dbReference>
<feature type="domain" description="SbsA Ig-like" evidence="2">
    <location>
        <begin position="317"/>
        <end position="425"/>
    </location>
</feature>
<name>A0A0K1PJQ3_9BACT</name>
<dbReference type="InterPro" id="IPR032812">
    <property type="entry name" value="SbsA_Ig"/>
</dbReference>
<evidence type="ECO:0000313" key="3">
    <source>
        <dbReference type="EMBL" id="AKU93768.1"/>
    </source>
</evidence>
<keyword evidence="4" id="KW-1185">Reference proteome</keyword>
<dbReference type="Gene3D" id="2.60.40.1220">
    <property type="match status" value="1"/>
</dbReference>
<sequence>MSAGSAVDGDTLGDCKKSQCDGAGKVVSVNDDTDLPDDKNPCTDDVCTNGVPSHPFKTVGTTCGTSLVCDGAGNCQGCNQPSDCSGTDDDCSSRTCKAGVCGRAFTKNGTAVTAQTAGDCKKAVCDGAGNVTSVNDDSDIASDGNSCTNDVCTNGVLSHPTVADGTSCENGKLCKAGVCTGCTTANDCPGTDTECRTRTCTDGVCGAVNGAQDKVLTAQTDGDCKTAICDGNGRIVSRNDDTDLPVDGLQCTNDVCTNGVPSHPPVPVGTTCTDNGGSFCNGNGACVSPSCTDGIRNGDETDVDCGGTTCPACGQVTVTPADAATNVAVNATITLTFTSAMDSTTITAQSAAGACAGSVQVSADDFATCLAFNAPGINGTNKVVTLTPTANFANNTTYKVRVTNAAKTSGGVAAAPYTMTTGFTTATGVTCAAHGFNGALVTFDLTGAAGDQASSSAKTTAAGVTSSVLTRSSAVKATQAADSISSTNWGTTNTVDASRYYTFTVTPATGCSLQLSSLALDVKASGTGPTKGDVATSVDNFGAHSSPSFSGTSKPTVSLSATKAGAIEVRIYGYGASASSGTFRIQNTMTLSGTIQ</sequence>
<proteinExistence type="predicted"/>
<dbReference type="EMBL" id="CP012333">
    <property type="protein sequence ID" value="AKU93768.1"/>
    <property type="molecule type" value="Genomic_DNA"/>
</dbReference>
<dbReference type="Proteomes" id="UP000064967">
    <property type="component" value="Chromosome"/>
</dbReference>
<dbReference type="InterPro" id="IPR014755">
    <property type="entry name" value="Cu-Rt/internalin_Ig-like"/>
</dbReference>
<accession>A0A0K1PJQ3</accession>
<keyword evidence="1" id="KW-0732">Signal</keyword>
<reference evidence="3 4" key="1">
    <citation type="submission" date="2015-08" db="EMBL/GenBank/DDBJ databases">
        <authorList>
            <person name="Babu N.S."/>
            <person name="Beckwith C.J."/>
            <person name="Beseler K.G."/>
            <person name="Brison A."/>
            <person name="Carone J.V."/>
            <person name="Caskin T.P."/>
            <person name="Diamond M."/>
            <person name="Durham M.E."/>
            <person name="Foxe J.M."/>
            <person name="Go M."/>
            <person name="Henderson B.A."/>
            <person name="Jones I.B."/>
            <person name="McGettigan J.A."/>
            <person name="Micheletti S.J."/>
            <person name="Nasrallah M.E."/>
            <person name="Ortiz D."/>
            <person name="Piller C.R."/>
            <person name="Privatt S.R."/>
            <person name="Schneider S.L."/>
            <person name="Sharp S."/>
            <person name="Smith T.C."/>
            <person name="Stanton J.D."/>
            <person name="Ullery H.E."/>
            <person name="Wilson R.J."/>
            <person name="Serrano M.G."/>
            <person name="Buck G."/>
            <person name="Lee V."/>
            <person name="Wang Y."/>
            <person name="Carvalho R."/>
            <person name="Voegtly L."/>
            <person name="Shi R."/>
            <person name="Duckworth R."/>
            <person name="Johnson A."/>
            <person name="Loviza R."/>
            <person name="Walstead R."/>
            <person name="Shah Z."/>
            <person name="Kiflezghi M."/>
            <person name="Wade K."/>
            <person name="Ball S.L."/>
            <person name="Bradley K.W."/>
            <person name="Asai D.J."/>
            <person name="Bowman C.A."/>
            <person name="Russell D.A."/>
            <person name="Pope W.H."/>
            <person name="Jacobs-Sera D."/>
            <person name="Hendrix R.W."/>
            <person name="Hatfull G.F."/>
        </authorList>
    </citation>
    <scope>NUCLEOTIDE SEQUENCE [LARGE SCALE GENOMIC DNA]</scope>
    <source>
        <strain evidence="3 4">DSM 27648</strain>
    </source>
</reference>
<evidence type="ECO:0000259" key="2">
    <source>
        <dbReference type="Pfam" id="PF13205"/>
    </source>
</evidence>
<evidence type="ECO:0000313" key="4">
    <source>
        <dbReference type="Proteomes" id="UP000064967"/>
    </source>
</evidence>